<dbReference type="PROSITE" id="PS50104">
    <property type="entry name" value="TIR"/>
    <property type="match status" value="1"/>
</dbReference>
<dbReference type="PANTHER" id="PTHR32009">
    <property type="entry name" value="TMV RESISTANCE PROTEIN N-LIKE"/>
    <property type="match status" value="1"/>
</dbReference>
<protein>
    <recommendedName>
        <fullName evidence="1">ADP-ribosyl cyclase/cyclic ADP-ribose hydrolase</fullName>
        <ecNumber evidence="1">3.2.2.6</ecNumber>
    </recommendedName>
</protein>
<evidence type="ECO:0000313" key="7">
    <source>
        <dbReference type="EMBL" id="CAJ1956746.1"/>
    </source>
</evidence>
<evidence type="ECO:0000313" key="8">
    <source>
        <dbReference type="Proteomes" id="UP001189624"/>
    </source>
</evidence>
<keyword evidence="2" id="KW-0378">Hydrolase</keyword>
<dbReference type="Gramene" id="rna-AYBTSS11_LOCUS16830">
    <property type="protein sequence ID" value="CAJ1956746.1"/>
    <property type="gene ID" value="gene-AYBTSS11_LOCUS16830"/>
</dbReference>
<dbReference type="Pfam" id="PF01582">
    <property type="entry name" value="TIR"/>
    <property type="match status" value="1"/>
</dbReference>
<evidence type="ECO:0000256" key="4">
    <source>
        <dbReference type="ARBA" id="ARBA00047304"/>
    </source>
</evidence>
<evidence type="ECO:0000259" key="6">
    <source>
        <dbReference type="PROSITE" id="PS50104"/>
    </source>
</evidence>
<keyword evidence="8" id="KW-1185">Reference proteome</keyword>
<feature type="compositionally biased region" description="Low complexity" evidence="5">
    <location>
        <begin position="19"/>
        <end position="56"/>
    </location>
</feature>
<dbReference type="InterPro" id="IPR000157">
    <property type="entry name" value="TIR_dom"/>
</dbReference>
<evidence type="ECO:0000256" key="5">
    <source>
        <dbReference type="SAM" id="MobiDB-lite"/>
    </source>
</evidence>
<comment type="catalytic activity">
    <reaction evidence="4">
        <text>NAD(+) + H2O = ADP-D-ribose + nicotinamide + H(+)</text>
        <dbReference type="Rhea" id="RHEA:16301"/>
        <dbReference type="ChEBI" id="CHEBI:15377"/>
        <dbReference type="ChEBI" id="CHEBI:15378"/>
        <dbReference type="ChEBI" id="CHEBI:17154"/>
        <dbReference type="ChEBI" id="CHEBI:57540"/>
        <dbReference type="ChEBI" id="CHEBI:57967"/>
        <dbReference type="EC" id="3.2.2.6"/>
    </reaction>
    <physiologicalReaction direction="left-to-right" evidence="4">
        <dbReference type="Rhea" id="RHEA:16302"/>
    </physiologicalReaction>
</comment>
<dbReference type="EC" id="3.2.2.6" evidence="1"/>
<feature type="domain" description="TIR" evidence="6">
    <location>
        <begin position="71"/>
        <end position="233"/>
    </location>
</feature>
<sequence length="233" mass="26279">MIANKLGLRKFWDRLGRRSSSTSNSSPSPPSSNLNPSNSNSPASSSSNLNPLSTTNVASTSSSDTIQNQNYRYDVFISFRGSDTRNSFVDHLYSHLIRKGIFVFKDDKKLHKGESISSQLLRAIQDSRVSIIVFSQNYASSTWCLDEMAAVADCKQQSNQTVFPVFYDVDPSHVRNQNGTYEDAFILHKTKFKEDPHKVRRWKNAMKDLANTAGWDVSNKYVLVLLAYIPILN</sequence>
<dbReference type="Gene3D" id="3.40.50.10140">
    <property type="entry name" value="Toll/interleukin-1 receptor homology (TIR) domain"/>
    <property type="match status" value="1"/>
</dbReference>
<dbReference type="EMBL" id="OY731402">
    <property type="protein sequence ID" value="CAJ1956746.1"/>
    <property type="molecule type" value="Genomic_DNA"/>
</dbReference>
<proteinExistence type="predicted"/>
<evidence type="ECO:0000256" key="2">
    <source>
        <dbReference type="ARBA" id="ARBA00022801"/>
    </source>
</evidence>
<dbReference type="Proteomes" id="UP001189624">
    <property type="component" value="Chromosome 5"/>
</dbReference>
<dbReference type="SUPFAM" id="SSF52200">
    <property type="entry name" value="Toll/Interleukin receptor TIR domain"/>
    <property type="match status" value="1"/>
</dbReference>
<evidence type="ECO:0000256" key="3">
    <source>
        <dbReference type="ARBA" id="ARBA00023027"/>
    </source>
</evidence>
<reference evidence="7" key="1">
    <citation type="submission" date="2023-10" db="EMBL/GenBank/DDBJ databases">
        <authorList>
            <person name="Domelevo Entfellner J.-B."/>
        </authorList>
    </citation>
    <scope>NUCLEOTIDE SEQUENCE</scope>
</reference>
<dbReference type="GO" id="GO:0061809">
    <property type="term" value="F:NAD+ nucleosidase activity, cyclic ADP-ribose generating"/>
    <property type="evidence" value="ECO:0007669"/>
    <property type="project" value="UniProtKB-EC"/>
</dbReference>
<dbReference type="InterPro" id="IPR035897">
    <property type="entry name" value="Toll_tir_struct_dom_sf"/>
</dbReference>
<keyword evidence="3" id="KW-0520">NAD</keyword>
<dbReference type="PANTHER" id="PTHR32009:SF39">
    <property type="entry name" value="TIR DOMAIN-CONTAINING PROTEIN"/>
    <property type="match status" value="1"/>
</dbReference>
<dbReference type="GO" id="GO:0007165">
    <property type="term" value="P:signal transduction"/>
    <property type="evidence" value="ECO:0007669"/>
    <property type="project" value="InterPro"/>
</dbReference>
<name>A0AA86SWE4_9FABA</name>
<accession>A0AA86SWE4</accession>
<organism evidence="7 8">
    <name type="scientific">Sphenostylis stenocarpa</name>
    <dbReference type="NCBI Taxonomy" id="92480"/>
    <lineage>
        <taxon>Eukaryota</taxon>
        <taxon>Viridiplantae</taxon>
        <taxon>Streptophyta</taxon>
        <taxon>Embryophyta</taxon>
        <taxon>Tracheophyta</taxon>
        <taxon>Spermatophyta</taxon>
        <taxon>Magnoliopsida</taxon>
        <taxon>eudicotyledons</taxon>
        <taxon>Gunneridae</taxon>
        <taxon>Pentapetalae</taxon>
        <taxon>rosids</taxon>
        <taxon>fabids</taxon>
        <taxon>Fabales</taxon>
        <taxon>Fabaceae</taxon>
        <taxon>Papilionoideae</taxon>
        <taxon>50 kb inversion clade</taxon>
        <taxon>NPAAA clade</taxon>
        <taxon>indigoferoid/millettioid clade</taxon>
        <taxon>Phaseoleae</taxon>
        <taxon>Sphenostylis</taxon>
    </lineage>
</organism>
<gene>
    <name evidence="7" type="ORF">AYBTSS11_LOCUS16830</name>
</gene>
<dbReference type="AlphaFoldDB" id="A0AA86SWE4"/>
<dbReference type="FunFam" id="3.40.50.10140:FF:000007">
    <property type="entry name" value="Disease resistance protein (TIR-NBS-LRR class)"/>
    <property type="match status" value="1"/>
</dbReference>
<dbReference type="SMART" id="SM00255">
    <property type="entry name" value="TIR"/>
    <property type="match status" value="1"/>
</dbReference>
<evidence type="ECO:0000256" key="1">
    <source>
        <dbReference type="ARBA" id="ARBA00011982"/>
    </source>
</evidence>
<feature type="region of interest" description="Disordered" evidence="5">
    <location>
        <begin position="17"/>
        <end position="63"/>
    </location>
</feature>